<protein>
    <submittedName>
        <fullName evidence="1">Uncharacterized protein</fullName>
    </submittedName>
</protein>
<gene>
    <name evidence="1" type="ORF">V6N11_059665</name>
</gene>
<dbReference type="Proteomes" id="UP001396334">
    <property type="component" value="Unassembled WGS sequence"/>
</dbReference>
<accession>A0ABR2NXX4</accession>
<sequence length="146" mass="16648">MESCFKNLIPTIHVKIFSIKSYLIIESDQNQRVSTPDTNHQGINIPSFYAWPKRGECEMKHVLWTNRPLHMEHDGLQGLVSGLIRIRHFGRLTRGAGQIFLIPENTISNIILVQDFEISRLHPNTRNLGSVHISDQLSRTSSCGMT</sequence>
<name>A0ABR2NXX4_9ROSI</name>
<comment type="caution">
    <text evidence="1">The sequence shown here is derived from an EMBL/GenBank/DDBJ whole genome shotgun (WGS) entry which is preliminary data.</text>
</comment>
<organism evidence="1 2">
    <name type="scientific">Hibiscus sabdariffa</name>
    <name type="common">roselle</name>
    <dbReference type="NCBI Taxonomy" id="183260"/>
    <lineage>
        <taxon>Eukaryota</taxon>
        <taxon>Viridiplantae</taxon>
        <taxon>Streptophyta</taxon>
        <taxon>Embryophyta</taxon>
        <taxon>Tracheophyta</taxon>
        <taxon>Spermatophyta</taxon>
        <taxon>Magnoliopsida</taxon>
        <taxon>eudicotyledons</taxon>
        <taxon>Gunneridae</taxon>
        <taxon>Pentapetalae</taxon>
        <taxon>rosids</taxon>
        <taxon>malvids</taxon>
        <taxon>Malvales</taxon>
        <taxon>Malvaceae</taxon>
        <taxon>Malvoideae</taxon>
        <taxon>Hibiscus</taxon>
    </lineage>
</organism>
<proteinExistence type="predicted"/>
<evidence type="ECO:0000313" key="2">
    <source>
        <dbReference type="Proteomes" id="UP001396334"/>
    </source>
</evidence>
<reference evidence="1 2" key="1">
    <citation type="journal article" date="2024" name="G3 (Bethesda)">
        <title>Genome assembly of Hibiscus sabdariffa L. provides insights into metabolisms of medicinal natural products.</title>
        <authorList>
            <person name="Kim T."/>
        </authorList>
    </citation>
    <scope>NUCLEOTIDE SEQUENCE [LARGE SCALE GENOMIC DNA]</scope>
    <source>
        <strain evidence="1">TK-2024</strain>
        <tissue evidence="1">Old leaves</tissue>
    </source>
</reference>
<dbReference type="EMBL" id="JBBPBN010000090">
    <property type="protein sequence ID" value="KAK8980975.1"/>
    <property type="molecule type" value="Genomic_DNA"/>
</dbReference>
<evidence type="ECO:0000313" key="1">
    <source>
        <dbReference type="EMBL" id="KAK8980975.1"/>
    </source>
</evidence>
<keyword evidence="2" id="KW-1185">Reference proteome</keyword>